<dbReference type="GO" id="GO:0022625">
    <property type="term" value="C:cytosolic large ribosomal subunit"/>
    <property type="evidence" value="ECO:0007669"/>
    <property type="project" value="TreeGrafter"/>
</dbReference>
<dbReference type="HAMAP" id="MF_01331_B">
    <property type="entry name" value="Ribosomal_uL22_B"/>
    <property type="match status" value="1"/>
</dbReference>
<dbReference type="GO" id="GO:0006412">
    <property type="term" value="P:translation"/>
    <property type="evidence" value="ECO:0007669"/>
    <property type="project" value="UniProtKB-UniRule"/>
</dbReference>
<keyword evidence="2 7" id="KW-0699">rRNA-binding</keyword>
<evidence type="ECO:0000256" key="3">
    <source>
        <dbReference type="ARBA" id="ARBA00022884"/>
    </source>
</evidence>
<gene>
    <name evidence="7" type="primary">rplV</name>
    <name evidence="12" type="ORF">A3C07_01850</name>
</gene>
<dbReference type="Pfam" id="PF00237">
    <property type="entry name" value="Ribosomal_L22"/>
    <property type="match status" value="1"/>
</dbReference>
<dbReference type="InterPro" id="IPR001063">
    <property type="entry name" value="Ribosomal_uL22"/>
</dbReference>
<dbReference type="InterPro" id="IPR047867">
    <property type="entry name" value="Ribosomal_uL22_bac/org-type"/>
</dbReference>
<comment type="function">
    <text evidence="7 10">This protein binds specifically to 23S rRNA; its binding is stimulated by other ribosomal proteins, e.g., L4, L17, and L20. It is important during the early stages of 50S assembly. It makes multiple contacts with different domains of the 23S rRNA in the assembled 50S subunit and ribosome.</text>
</comment>
<comment type="subunit">
    <text evidence="7 9">Part of the 50S ribosomal subunit.</text>
</comment>
<dbReference type="InterPro" id="IPR036394">
    <property type="entry name" value="Ribosomal_uL22_sf"/>
</dbReference>
<dbReference type="AlphaFoldDB" id="A0A1G2KLE0"/>
<feature type="region of interest" description="Disordered" evidence="11">
    <location>
        <begin position="106"/>
        <end position="156"/>
    </location>
</feature>
<keyword evidence="3 7" id="KW-0694">RNA-binding</keyword>
<dbReference type="Gene3D" id="3.90.470.10">
    <property type="entry name" value="Ribosomal protein L22/L17"/>
    <property type="match status" value="1"/>
</dbReference>
<keyword evidence="5 7" id="KW-0687">Ribonucleoprotein</keyword>
<evidence type="ECO:0000256" key="8">
    <source>
        <dbReference type="RuleBase" id="RU004005"/>
    </source>
</evidence>
<comment type="function">
    <text evidence="7">The globular domain of the protein is located near the polypeptide exit tunnel on the outside of the subunit, while an extended beta-hairpin is found that lines the wall of the exit tunnel in the center of the 70S ribosome.</text>
</comment>
<dbReference type="STRING" id="1802270.A3C07_01850"/>
<comment type="caution">
    <text evidence="12">The sequence shown here is derived from an EMBL/GenBank/DDBJ whole genome shotgun (WGS) entry which is preliminary data.</text>
</comment>
<dbReference type="CDD" id="cd00336">
    <property type="entry name" value="Ribosomal_L22"/>
    <property type="match status" value="1"/>
</dbReference>
<keyword evidence="4 7" id="KW-0689">Ribosomal protein</keyword>
<evidence type="ECO:0000256" key="2">
    <source>
        <dbReference type="ARBA" id="ARBA00022730"/>
    </source>
</evidence>
<dbReference type="GO" id="GO:0019843">
    <property type="term" value="F:rRNA binding"/>
    <property type="evidence" value="ECO:0007669"/>
    <property type="project" value="UniProtKB-UniRule"/>
</dbReference>
<evidence type="ECO:0000256" key="5">
    <source>
        <dbReference type="ARBA" id="ARBA00023274"/>
    </source>
</evidence>
<evidence type="ECO:0000256" key="11">
    <source>
        <dbReference type="SAM" id="MobiDB-lite"/>
    </source>
</evidence>
<dbReference type="PANTHER" id="PTHR13501:SF8">
    <property type="entry name" value="LARGE RIBOSOMAL SUBUNIT PROTEIN UL22M"/>
    <property type="match status" value="1"/>
</dbReference>
<proteinExistence type="inferred from homology"/>
<protein>
    <recommendedName>
        <fullName evidence="6 7">Large ribosomal subunit protein uL22</fullName>
    </recommendedName>
</protein>
<reference evidence="12 13" key="1">
    <citation type="journal article" date="2016" name="Nat. Commun.">
        <title>Thousands of microbial genomes shed light on interconnected biogeochemical processes in an aquifer system.</title>
        <authorList>
            <person name="Anantharaman K."/>
            <person name="Brown C.T."/>
            <person name="Hug L.A."/>
            <person name="Sharon I."/>
            <person name="Castelle C.J."/>
            <person name="Probst A.J."/>
            <person name="Thomas B.C."/>
            <person name="Singh A."/>
            <person name="Wilkins M.J."/>
            <person name="Karaoz U."/>
            <person name="Brodie E.L."/>
            <person name="Williams K.H."/>
            <person name="Hubbard S.S."/>
            <person name="Banfield J.F."/>
        </authorList>
    </citation>
    <scope>NUCLEOTIDE SEQUENCE [LARGE SCALE GENOMIC DNA]</scope>
</reference>
<dbReference type="PROSITE" id="PS00464">
    <property type="entry name" value="RIBOSOMAL_L22"/>
    <property type="match status" value="1"/>
</dbReference>
<sequence>MSPRKVRLVANLIKGMEAERAVVELQYRLKRAALPLCKLLQSAIANAKHNFQVEKGGLYVKKIVVGEGPTLKRYRARAFGRAATIRNRTSHVSLVLAVTEGLVSPSQTGRETKEGVRVKITKSKKKEEPVVRDLTTEDRHEEQERQQEKHPLQTEHAARVRTQGFVRRMFRRKAI</sequence>
<evidence type="ECO:0000256" key="7">
    <source>
        <dbReference type="HAMAP-Rule" id="MF_01331"/>
    </source>
</evidence>
<evidence type="ECO:0000313" key="13">
    <source>
        <dbReference type="Proteomes" id="UP000179023"/>
    </source>
</evidence>
<dbReference type="PANTHER" id="PTHR13501">
    <property type="entry name" value="CHLOROPLAST 50S RIBOSOMAL PROTEIN L22-RELATED"/>
    <property type="match status" value="1"/>
</dbReference>
<organism evidence="12 13">
    <name type="scientific">Candidatus Sungbacteria bacterium RIFCSPHIGHO2_02_FULL_47_11</name>
    <dbReference type="NCBI Taxonomy" id="1802270"/>
    <lineage>
        <taxon>Bacteria</taxon>
        <taxon>Candidatus Sungiibacteriota</taxon>
    </lineage>
</organism>
<dbReference type="NCBIfam" id="TIGR01044">
    <property type="entry name" value="rplV_bact"/>
    <property type="match status" value="1"/>
</dbReference>
<dbReference type="EMBL" id="MHQI01000022">
    <property type="protein sequence ID" value="OHA00250.1"/>
    <property type="molecule type" value="Genomic_DNA"/>
</dbReference>
<dbReference type="Proteomes" id="UP000179023">
    <property type="component" value="Unassembled WGS sequence"/>
</dbReference>
<evidence type="ECO:0000256" key="6">
    <source>
        <dbReference type="ARBA" id="ARBA00035207"/>
    </source>
</evidence>
<name>A0A1G2KLE0_9BACT</name>
<dbReference type="InterPro" id="IPR005727">
    <property type="entry name" value="Ribosomal_uL22_bac/chlpt-type"/>
</dbReference>
<comment type="similarity">
    <text evidence="1 7 8">Belongs to the universal ribosomal protein uL22 family.</text>
</comment>
<dbReference type="GO" id="GO:0003735">
    <property type="term" value="F:structural constituent of ribosome"/>
    <property type="evidence" value="ECO:0007669"/>
    <property type="project" value="InterPro"/>
</dbReference>
<evidence type="ECO:0000256" key="4">
    <source>
        <dbReference type="ARBA" id="ARBA00022980"/>
    </source>
</evidence>
<evidence type="ECO:0000256" key="1">
    <source>
        <dbReference type="ARBA" id="ARBA00009451"/>
    </source>
</evidence>
<feature type="compositionally biased region" description="Basic and acidic residues" evidence="11">
    <location>
        <begin position="125"/>
        <end position="156"/>
    </location>
</feature>
<evidence type="ECO:0000256" key="10">
    <source>
        <dbReference type="RuleBase" id="RU004008"/>
    </source>
</evidence>
<dbReference type="InterPro" id="IPR018260">
    <property type="entry name" value="Ribosomal_uL22_CS"/>
</dbReference>
<evidence type="ECO:0000256" key="9">
    <source>
        <dbReference type="RuleBase" id="RU004006"/>
    </source>
</evidence>
<accession>A0A1G2KLE0</accession>
<dbReference type="SUPFAM" id="SSF54843">
    <property type="entry name" value="Ribosomal protein L22"/>
    <property type="match status" value="1"/>
</dbReference>
<evidence type="ECO:0000313" key="12">
    <source>
        <dbReference type="EMBL" id="OHA00250.1"/>
    </source>
</evidence>